<dbReference type="PANTHER" id="PTHR34220:SF9">
    <property type="entry name" value="SIGNAL TRANSDUCTION HISTIDINE KINASE INTERNAL REGION DOMAIN-CONTAINING PROTEIN"/>
    <property type="match status" value="1"/>
</dbReference>
<dbReference type="EMBL" id="SRXU01000005">
    <property type="protein sequence ID" value="TGX41565.1"/>
    <property type="molecule type" value="Genomic_DNA"/>
</dbReference>
<evidence type="ECO:0000259" key="2">
    <source>
        <dbReference type="Pfam" id="PF06580"/>
    </source>
</evidence>
<keyword evidence="1" id="KW-1133">Transmembrane helix</keyword>
<comment type="caution">
    <text evidence="3">The sequence shown here is derived from an EMBL/GenBank/DDBJ whole genome shotgun (WGS) entry which is preliminary data.</text>
</comment>
<name>A0A4S1WH26_9SPHN</name>
<feature type="transmembrane region" description="Helical" evidence="1">
    <location>
        <begin position="137"/>
        <end position="157"/>
    </location>
</feature>
<reference evidence="3 4" key="1">
    <citation type="submission" date="2019-04" db="EMBL/GenBank/DDBJ databases">
        <title>Sphingomonas psychrotolerans sp. nov., isolated from soil in the Tianshan Mountains, Xinjiang, China.</title>
        <authorList>
            <person name="Luo Y."/>
            <person name="Sheng H."/>
        </authorList>
    </citation>
    <scope>NUCLEOTIDE SEQUENCE [LARGE SCALE GENOMIC DNA]</scope>
    <source>
        <strain evidence="3 4">KIS18-15</strain>
    </source>
</reference>
<feature type="transmembrane region" description="Helical" evidence="1">
    <location>
        <begin position="33"/>
        <end position="52"/>
    </location>
</feature>
<dbReference type="AlphaFoldDB" id="A0A4S1WH26"/>
<dbReference type="GO" id="GO:0016020">
    <property type="term" value="C:membrane"/>
    <property type="evidence" value="ECO:0007669"/>
    <property type="project" value="InterPro"/>
</dbReference>
<feature type="transmembrane region" description="Helical" evidence="1">
    <location>
        <begin position="64"/>
        <end position="84"/>
    </location>
</feature>
<organism evidence="3 4">
    <name type="scientific">Sphingomonas naasensis</name>
    <dbReference type="NCBI Taxonomy" id="1344951"/>
    <lineage>
        <taxon>Bacteria</taxon>
        <taxon>Pseudomonadati</taxon>
        <taxon>Pseudomonadota</taxon>
        <taxon>Alphaproteobacteria</taxon>
        <taxon>Sphingomonadales</taxon>
        <taxon>Sphingomonadaceae</taxon>
        <taxon>Sphingomonas</taxon>
    </lineage>
</organism>
<protein>
    <recommendedName>
        <fullName evidence="2">Signal transduction histidine kinase internal region domain-containing protein</fullName>
    </recommendedName>
</protein>
<dbReference type="SUPFAM" id="SSF55874">
    <property type="entry name" value="ATPase domain of HSP90 chaperone/DNA topoisomerase II/histidine kinase"/>
    <property type="match status" value="1"/>
</dbReference>
<dbReference type="Pfam" id="PF06580">
    <property type="entry name" value="His_kinase"/>
    <property type="match status" value="1"/>
</dbReference>
<dbReference type="RefSeq" id="WP_135985668.1">
    <property type="nucleotide sequence ID" value="NZ_JAASQM010000003.1"/>
</dbReference>
<gene>
    <name evidence="3" type="ORF">E5A74_13195</name>
</gene>
<dbReference type="GO" id="GO:0000155">
    <property type="term" value="F:phosphorelay sensor kinase activity"/>
    <property type="evidence" value="ECO:0007669"/>
    <property type="project" value="InterPro"/>
</dbReference>
<evidence type="ECO:0000313" key="4">
    <source>
        <dbReference type="Proteomes" id="UP000309848"/>
    </source>
</evidence>
<evidence type="ECO:0000313" key="3">
    <source>
        <dbReference type="EMBL" id="TGX41565.1"/>
    </source>
</evidence>
<dbReference type="OrthoDB" id="2514702at2"/>
<accession>A0A4S1WH26</accession>
<sequence>MDAPNPAAHREFFLVEEVGGVRPQARAETRAKLVLTLSMWGASIALFTLGTILQRSHMAFEAALLRIAMSAIGVAICYGMHRLLRRLSHRSFRTRAIAVSAIAPFAAEAYAWANYFAFAALYGRTARFVVVDWNDAMYVLSMWTWFFIAWTGLYLAIEYNFDARHEAERAAELRTMAHTAKLRALSNQINPHFLFNSLNSISALILDGRGAEAERMLARLSTFFRSTLAIDPLVDVPLEQEFELHRRYLAIEQMRYPDLAVEIDLPDNLRKAAVPALIIQPLVENAIKHGVAVSRPPTRVTLTAERIGEQLSILVVDSGNADAMRRSPKGEGIGTANVRQRLAEYFGDAQSLTLTPGQGWFEARVTMPLAFAP</sequence>
<dbReference type="InterPro" id="IPR036890">
    <property type="entry name" value="HATPase_C_sf"/>
</dbReference>
<keyword evidence="1" id="KW-0812">Transmembrane</keyword>
<proteinExistence type="predicted"/>
<dbReference type="InterPro" id="IPR010559">
    <property type="entry name" value="Sig_transdc_His_kin_internal"/>
</dbReference>
<dbReference type="Proteomes" id="UP000309848">
    <property type="component" value="Unassembled WGS sequence"/>
</dbReference>
<feature type="transmembrane region" description="Helical" evidence="1">
    <location>
        <begin position="96"/>
        <end position="117"/>
    </location>
</feature>
<dbReference type="Gene3D" id="3.30.565.10">
    <property type="entry name" value="Histidine kinase-like ATPase, C-terminal domain"/>
    <property type="match status" value="1"/>
</dbReference>
<evidence type="ECO:0000256" key="1">
    <source>
        <dbReference type="SAM" id="Phobius"/>
    </source>
</evidence>
<keyword evidence="4" id="KW-1185">Reference proteome</keyword>
<keyword evidence="1" id="KW-0472">Membrane</keyword>
<dbReference type="PANTHER" id="PTHR34220">
    <property type="entry name" value="SENSOR HISTIDINE KINASE YPDA"/>
    <property type="match status" value="1"/>
</dbReference>
<dbReference type="InterPro" id="IPR050640">
    <property type="entry name" value="Bact_2-comp_sensor_kinase"/>
</dbReference>
<feature type="domain" description="Signal transduction histidine kinase internal region" evidence="2">
    <location>
        <begin position="180"/>
        <end position="258"/>
    </location>
</feature>